<keyword evidence="7" id="KW-0732">Signal</keyword>
<dbReference type="CDD" id="cd07334">
    <property type="entry name" value="M48C_loiP_like"/>
    <property type="match status" value="1"/>
</dbReference>
<dbReference type="Pfam" id="PF01435">
    <property type="entry name" value="Peptidase_M48"/>
    <property type="match status" value="1"/>
</dbReference>
<accession>A0A174N3D5</accession>
<dbReference type="PROSITE" id="PS51257">
    <property type="entry name" value="PROKAR_LIPOPROTEIN"/>
    <property type="match status" value="1"/>
</dbReference>
<evidence type="ECO:0000256" key="4">
    <source>
        <dbReference type="ARBA" id="ARBA00022833"/>
    </source>
</evidence>
<dbReference type="InterPro" id="IPR051156">
    <property type="entry name" value="Mito/Outer_Membr_Metalloprot"/>
</dbReference>
<proteinExistence type="inferred from homology"/>
<dbReference type="GO" id="GO:0046872">
    <property type="term" value="F:metal ion binding"/>
    <property type="evidence" value="ECO:0007669"/>
    <property type="project" value="UniProtKB-KW"/>
</dbReference>
<feature type="chain" id="PRO_5008028635" evidence="7">
    <location>
        <begin position="24"/>
        <end position="262"/>
    </location>
</feature>
<evidence type="ECO:0000313" key="9">
    <source>
        <dbReference type="EMBL" id="CUP41048.1"/>
    </source>
</evidence>
<dbReference type="InterPro" id="IPR001915">
    <property type="entry name" value="Peptidase_M48"/>
</dbReference>
<evidence type="ECO:0000256" key="7">
    <source>
        <dbReference type="SAM" id="SignalP"/>
    </source>
</evidence>
<keyword evidence="3 6" id="KW-0378">Hydrolase</keyword>
<keyword evidence="4 6" id="KW-0862">Zinc</keyword>
<dbReference type="GO" id="GO:0004222">
    <property type="term" value="F:metalloendopeptidase activity"/>
    <property type="evidence" value="ECO:0007669"/>
    <property type="project" value="InterPro"/>
</dbReference>
<dbReference type="EMBL" id="CZAP01000005">
    <property type="protein sequence ID" value="CUP41048.1"/>
    <property type="molecule type" value="Genomic_DNA"/>
</dbReference>
<dbReference type="Gene3D" id="3.30.2010.10">
    <property type="entry name" value="Metalloproteases ('zincins'), catalytic domain"/>
    <property type="match status" value="1"/>
</dbReference>
<reference evidence="9 10" key="1">
    <citation type="submission" date="2015-09" db="EMBL/GenBank/DDBJ databases">
        <authorList>
            <consortium name="Pathogen Informatics"/>
        </authorList>
    </citation>
    <scope>NUCLEOTIDE SEQUENCE [LARGE SCALE GENOMIC DNA]</scope>
    <source>
        <strain evidence="9 10">2789STDY5834899</strain>
    </source>
</reference>
<evidence type="ECO:0000256" key="1">
    <source>
        <dbReference type="ARBA" id="ARBA00022670"/>
    </source>
</evidence>
<dbReference type="PANTHER" id="PTHR22726:SF8">
    <property type="entry name" value="METALLOPROTEASE YCAL"/>
    <property type="match status" value="1"/>
</dbReference>
<dbReference type="Proteomes" id="UP000095576">
    <property type="component" value="Unassembled WGS sequence"/>
</dbReference>
<comment type="cofactor">
    <cofactor evidence="6">
        <name>Zn(2+)</name>
        <dbReference type="ChEBI" id="CHEBI:29105"/>
    </cofactor>
    <text evidence="6">Binds 1 zinc ion per subunit.</text>
</comment>
<evidence type="ECO:0000256" key="2">
    <source>
        <dbReference type="ARBA" id="ARBA00022723"/>
    </source>
</evidence>
<dbReference type="GO" id="GO:0051603">
    <property type="term" value="P:proteolysis involved in protein catabolic process"/>
    <property type="evidence" value="ECO:0007669"/>
    <property type="project" value="TreeGrafter"/>
</dbReference>
<name>A0A174N3D5_BACT4</name>
<protein>
    <submittedName>
        <fullName evidence="9">Peptidase</fullName>
        <ecNumber evidence="9">3.4.24.-</ecNumber>
    </submittedName>
</protein>
<evidence type="ECO:0000313" key="10">
    <source>
        <dbReference type="Proteomes" id="UP000095576"/>
    </source>
</evidence>
<keyword evidence="1 6" id="KW-0645">Protease</keyword>
<sequence>MMKKQIALVALLFLGMSCFNASAQFGKKINIGKALQAGKDAVQAITLSDADIAAMSKEYMEWMDKHNPLTKPDSEYGKRLERLTGNIKEVDGMKVNFGVYEVVDVNAFACGDGSVRICAGLMDVMTDEEVMAVIGHEIGHVIHTDSKDAMKNAYFRSAVKNAAGAASSQVAKLTDSELGAMAEALAGAQYSQKQEYEADAYGVEFCVKNNIDPYGMYKSLNKLLELSNGAPASSYMQRMFSSHPDTAKRVARAKELADKYKQ</sequence>
<gene>
    <name evidence="9" type="primary">yggG</name>
    <name evidence="9" type="ORF">ERS852511_02018</name>
</gene>
<dbReference type="EC" id="3.4.24.-" evidence="9"/>
<comment type="similarity">
    <text evidence="6">Belongs to the peptidase M48 family.</text>
</comment>
<evidence type="ECO:0000256" key="3">
    <source>
        <dbReference type="ARBA" id="ARBA00022801"/>
    </source>
</evidence>
<dbReference type="AlphaFoldDB" id="A0A174N3D5"/>
<organism evidence="9 10">
    <name type="scientific">Bacteroides thetaiotaomicron</name>
    <dbReference type="NCBI Taxonomy" id="818"/>
    <lineage>
        <taxon>Bacteria</taxon>
        <taxon>Pseudomonadati</taxon>
        <taxon>Bacteroidota</taxon>
        <taxon>Bacteroidia</taxon>
        <taxon>Bacteroidales</taxon>
        <taxon>Bacteroidaceae</taxon>
        <taxon>Bacteroides</taxon>
    </lineage>
</organism>
<evidence type="ECO:0000259" key="8">
    <source>
        <dbReference type="Pfam" id="PF01435"/>
    </source>
</evidence>
<evidence type="ECO:0000256" key="5">
    <source>
        <dbReference type="ARBA" id="ARBA00023049"/>
    </source>
</evidence>
<feature type="domain" description="Peptidase M48" evidence="8">
    <location>
        <begin position="99"/>
        <end position="256"/>
    </location>
</feature>
<evidence type="ECO:0000256" key="6">
    <source>
        <dbReference type="RuleBase" id="RU003983"/>
    </source>
</evidence>
<dbReference type="GO" id="GO:0016020">
    <property type="term" value="C:membrane"/>
    <property type="evidence" value="ECO:0007669"/>
    <property type="project" value="TreeGrafter"/>
</dbReference>
<keyword evidence="2" id="KW-0479">Metal-binding</keyword>
<dbReference type="PANTHER" id="PTHR22726">
    <property type="entry name" value="METALLOENDOPEPTIDASE OMA1"/>
    <property type="match status" value="1"/>
</dbReference>
<keyword evidence="5 6" id="KW-0482">Metalloprotease</keyword>
<feature type="signal peptide" evidence="7">
    <location>
        <begin position="1"/>
        <end position="23"/>
    </location>
</feature>